<dbReference type="VEuPathDB" id="PlasmoDB:PY17X_1434100"/>
<gene>
    <name evidence="3" type="ORF">PY17X_1434100</name>
    <name evidence="2" type="ORF">PYYM_1435800</name>
</gene>
<keyword evidence="1" id="KW-0812">Transmembrane</keyword>
<dbReference type="Proteomes" id="UP000072874">
    <property type="component" value="Chromosome 14"/>
</dbReference>
<dbReference type="Proteomes" id="UP000072904">
    <property type="component" value="Chromosome 14"/>
</dbReference>
<feature type="transmembrane region" description="Helical" evidence="1">
    <location>
        <begin position="246"/>
        <end position="263"/>
    </location>
</feature>
<organism evidence="2 5">
    <name type="scientific">Plasmodium yoelii</name>
    <dbReference type="NCBI Taxonomy" id="5861"/>
    <lineage>
        <taxon>Eukaryota</taxon>
        <taxon>Sar</taxon>
        <taxon>Alveolata</taxon>
        <taxon>Apicomplexa</taxon>
        <taxon>Aconoidasida</taxon>
        <taxon>Haemosporida</taxon>
        <taxon>Plasmodiidae</taxon>
        <taxon>Plasmodium</taxon>
        <taxon>Plasmodium (Vinckeia)</taxon>
    </lineage>
</organism>
<accession>A0A078KBX9</accession>
<keyword evidence="1" id="KW-0472">Membrane</keyword>
<protein>
    <submittedName>
        <fullName evidence="2">Uncharacterized protein</fullName>
    </submittedName>
</protein>
<evidence type="ECO:0000313" key="4">
    <source>
        <dbReference type="Proteomes" id="UP000072874"/>
    </source>
</evidence>
<evidence type="ECO:0000313" key="3">
    <source>
        <dbReference type="EMBL" id="VTZ81652.1"/>
    </source>
</evidence>
<dbReference type="VEuPathDB" id="PlasmoDB:Py17XNL_001401181"/>
<feature type="transmembrane region" description="Helical" evidence="1">
    <location>
        <begin position="146"/>
        <end position="171"/>
    </location>
</feature>
<reference evidence="2" key="2">
    <citation type="submission" date="2014-05" db="EMBL/GenBank/DDBJ databases">
        <authorList>
            <person name="Aslett A.Martin."/>
            <person name="De Silva Nishadi"/>
        </authorList>
    </citation>
    <scope>NUCLEOTIDE SEQUENCE</scope>
    <source>
        <strain evidence="2">YM</strain>
    </source>
</reference>
<sequence length="287" mass="33625">MIKLARNKSLQLGVAQYNKGYKIYDINYKHFYNTKRVFSNKQLQNYKPKKGNNKNTNIKFPLNQKEEDIRDIYFNNKIIEKKYADIKIKDSHNKTLFEYLPIEGRTNKVPINFKIIHSFFLFTLSSGVLLIHILPELGVENYIRDIFTFEVYNCSCFLVLNGGFNSLLQLIQYAIPPNRKHKGLYNSLRFISSLIPLFFGLLSASLCENFPKDSVFLLILSYSTLLLNYYFLHIKCLVPVWLYKQYKIIISAVMLNLFLMLISEAQLYRGRGISINVDKSEDKLTFS</sequence>
<reference evidence="3" key="3">
    <citation type="submission" date="2014-05" db="EMBL/GenBank/DDBJ databases">
        <authorList>
            <person name="Aslett M.A."/>
            <person name="De Silva N."/>
        </authorList>
    </citation>
    <scope>NUCLEOTIDE SEQUENCE</scope>
    <source>
        <strain evidence="3">17X</strain>
    </source>
</reference>
<feature type="transmembrane region" description="Helical" evidence="1">
    <location>
        <begin position="183"/>
        <end position="202"/>
    </location>
</feature>
<dbReference type="VEuPathDB" id="PlasmoDB:PYYM_1435800"/>
<dbReference type="AlphaFoldDB" id="A0A078KBX9"/>
<reference evidence="4 5" key="1">
    <citation type="journal article" date="2014" name="BMC Biol.">
        <title>A comprehensive evaluation of rodent malaria parasite genomes and gene expression.</title>
        <authorList>
            <person name="Otto T.D."/>
            <person name="Bohme U."/>
            <person name="Jackson A.P."/>
            <person name="Hunt M."/>
            <person name="Franke-Fayard B."/>
            <person name="Hoeijmakers W.A."/>
            <person name="Religa A.A."/>
            <person name="Robertson L."/>
            <person name="Sanders M."/>
            <person name="Ogun S.A."/>
            <person name="Cunningham D."/>
            <person name="Erhart A."/>
            <person name="Billker O."/>
            <person name="Khan S.M."/>
            <person name="Stunnenberg H.G."/>
            <person name="Langhorne J."/>
            <person name="Holder A.A."/>
            <person name="Waters A.P."/>
            <person name="Newbold C.I."/>
            <person name="Pain A."/>
            <person name="Berriman M."/>
            <person name="Janse C.J."/>
        </authorList>
    </citation>
    <scope>NUCLEOTIDE SEQUENCE [LARGE SCALE GENOMIC DNA]</scope>
    <source>
        <strain evidence="3 4">17X</strain>
        <strain evidence="2 5">YM</strain>
    </source>
</reference>
<dbReference type="OMA" id="EAQIYRG"/>
<dbReference type="RefSeq" id="XP_022812936.1">
    <property type="nucleotide sequence ID" value="XM_022957565.1"/>
</dbReference>
<reference evidence="3" key="4">
    <citation type="submission" date="2019-05" db="EMBL/GenBank/DDBJ databases">
        <authorList>
            <consortium name="Pathogen Informatics"/>
        </authorList>
    </citation>
    <scope>NUCLEOTIDE SEQUENCE</scope>
    <source>
        <strain evidence="3">17X</strain>
    </source>
</reference>
<name>A0A078KBX9_PLAYE</name>
<dbReference type="EMBL" id="LK934642">
    <property type="protein sequence ID" value="CDU20689.1"/>
    <property type="molecule type" value="Genomic_DNA"/>
</dbReference>
<evidence type="ECO:0000256" key="1">
    <source>
        <dbReference type="SAM" id="Phobius"/>
    </source>
</evidence>
<dbReference type="EMBL" id="LM993668">
    <property type="protein sequence ID" value="VTZ81652.1"/>
    <property type="molecule type" value="Genomic_DNA"/>
</dbReference>
<feature type="transmembrane region" description="Helical" evidence="1">
    <location>
        <begin position="115"/>
        <end position="134"/>
    </location>
</feature>
<dbReference type="KEGG" id="pyo:PY17X_1434100"/>
<keyword evidence="1" id="KW-1133">Transmembrane helix</keyword>
<dbReference type="OrthoDB" id="386165at2759"/>
<dbReference type="GeneID" id="34860201"/>
<evidence type="ECO:0000313" key="2">
    <source>
        <dbReference type="EMBL" id="CDU20689.1"/>
    </source>
</evidence>
<feature type="transmembrane region" description="Helical" evidence="1">
    <location>
        <begin position="214"/>
        <end position="234"/>
    </location>
</feature>
<evidence type="ECO:0000313" key="5">
    <source>
        <dbReference type="Proteomes" id="UP000072904"/>
    </source>
</evidence>
<proteinExistence type="predicted"/>